<comment type="cofactor">
    <cofactor evidence="9">
        <name>Mg(2+)</name>
        <dbReference type="ChEBI" id="CHEBI:18420"/>
    </cofactor>
</comment>
<reference evidence="11 12" key="1">
    <citation type="submission" date="2014-08" db="EMBL/GenBank/DDBJ databases">
        <title>Complete genome sequence of Corynebacterium frankenforstense ST18(T) (=DSM 45800(T)), isolated from raw cow milk.</title>
        <authorList>
            <person name="Ruckert C."/>
            <person name="Albersmeier A."/>
            <person name="Winkler A."/>
            <person name="Lipski A."/>
            <person name="Kalinowski J."/>
        </authorList>
    </citation>
    <scope>NUCLEOTIDE SEQUENCE [LARGE SCALE GENOMIC DNA]</scope>
    <source>
        <strain evidence="11 12">ST18</strain>
    </source>
</reference>
<accession>A0A1L7CRZ9</accession>
<evidence type="ECO:0000256" key="10">
    <source>
        <dbReference type="RuleBase" id="RU004338"/>
    </source>
</evidence>
<comment type="similarity">
    <text evidence="3 10">Belongs to the class II aldolase/RraA-like family.</text>
</comment>
<dbReference type="GO" id="GO:0008948">
    <property type="term" value="F:oxaloacetate decarboxylase activity"/>
    <property type="evidence" value="ECO:0007669"/>
    <property type="project" value="UniProtKB-EC"/>
</dbReference>
<dbReference type="GO" id="GO:0046872">
    <property type="term" value="F:metal ion binding"/>
    <property type="evidence" value="ECO:0007669"/>
    <property type="project" value="UniProtKB-KW"/>
</dbReference>
<evidence type="ECO:0000256" key="5">
    <source>
        <dbReference type="ARBA" id="ARBA00022723"/>
    </source>
</evidence>
<dbReference type="InterPro" id="IPR010203">
    <property type="entry name" value="RraA"/>
</dbReference>
<comment type="catalytic activity">
    <reaction evidence="1 10">
        <text>4-hydroxy-4-methyl-2-oxoglutarate = 2 pyruvate</text>
        <dbReference type="Rhea" id="RHEA:22748"/>
        <dbReference type="ChEBI" id="CHEBI:15361"/>
        <dbReference type="ChEBI" id="CHEBI:58276"/>
        <dbReference type="EC" id="4.1.3.17"/>
    </reaction>
</comment>
<keyword evidence="6 10" id="KW-0456">Lyase</keyword>
<dbReference type="InterPro" id="IPR005493">
    <property type="entry name" value="RraA/RraA-like"/>
</dbReference>
<name>A0A1L7CRZ9_9CORY</name>
<dbReference type="EC" id="4.1.3.17" evidence="10"/>
<comment type="function">
    <text evidence="7 10">Catalyzes the aldol cleavage of 4-hydroxy-4-methyl-2-oxoglutarate (HMG) into 2 molecules of pyruvate. Also contains a secondary oxaloacetate (OAA) decarboxylase activity due to the common pyruvate enolate transition state formed following C-C bond cleavage in the retro-aldol and decarboxylation reactions.</text>
</comment>
<dbReference type="InterPro" id="IPR036704">
    <property type="entry name" value="RraA/RraA-like_sf"/>
</dbReference>
<dbReference type="KEGG" id="cfk:CFRA_04330"/>
<sequence length="168" mass="17722">MTENITFIPTADLVDIIGAEEVRSCDTQFRLIGGRREFCGRITTVRCHQDNGLVKKILNTDNPGGVLVIDGGGSLHTALIGDMIAAAGRDHGWAGVIAHGACRDSAVIAEMDFGLKALGTNPRKSGKTGEGEKDVTVGFGGVDFVPGHYLYADADGIVVTEEPVEPQE</sequence>
<dbReference type="Proteomes" id="UP000185434">
    <property type="component" value="Chromosome"/>
</dbReference>
<dbReference type="NCBIfam" id="TIGR01935">
    <property type="entry name" value="NOT-MenG"/>
    <property type="match status" value="1"/>
</dbReference>
<feature type="binding site" evidence="9">
    <location>
        <begin position="81"/>
        <end position="84"/>
    </location>
    <ligand>
        <name>substrate</name>
    </ligand>
</feature>
<comment type="subunit">
    <text evidence="4 10">Homotrimer.</text>
</comment>
<evidence type="ECO:0000256" key="2">
    <source>
        <dbReference type="ARBA" id="ARBA00001968"/>
    </source>
</evidence>
<protein>
    <recommendedName>
        <fullName evidence="10">4-hydroxy-4-methyl-2-oxoglutarate aldolase</fullName>
        <shortName evidence="10">HMG aldolase</shortName>
        <ecNumber evidence="10">4.1.1.112</ecNumber>
        <ecNumber evidence="10">4.1.3.17</ecNumber>
    </recommendedName>
    <alternativeName>
        <fullName evidence="10">Oxaloacetate decarboxylase</fullName>
    </alternativeName>
</protein>
<evidence type="ECO:0000256" key="9">
    <source>
        <dbReference type="PIRSR" id="PIRSR605493-1"/>
    </source>
</evidence>
<evidence type="ECO:0000256" key="7">
    <source>
        <dbReference type="ARBA" id="ARBA00025046"/>
    </source>
</evidence>
<dbReference type="EMBL" id="CP009247">
    <property type="protein sequence ID" value="APT88620.1"/>
    <property type="molecule type" value="Genomic_DNA"/>
</dbReference>
<evidence type="ECO:0000256" key="6">
    <source>
        <dbReference type="ARBA" id="ARBA00023239"/>
    </source>
</evidence>
<gene>
    <name evidence="11" type="ORF">CFRA_04330</name>
</gene>
<keyword evidence="5 9" id="KW-0479">Metal-binding</keyword>
<evidence type="ECO:0000256" key="8">
    <source>
        <dbReference type="ARBA" id="ARBA00047973"/>
    </source>
</evidence>
<dbReference type="PANTHER" id="PTHR33254">
    <property type="entry name" value="4-HYDROXY-4-METHYL-2-OXOGLUTARATE ALDOLASE 3-RELATED"/>
    <property type="match status" value="1"/>
</dbReference>
<dbReference type="PANTHER" id="PTHR33254:SF4">
    <property type="entry name" value="4-HYDROXY-4-METHYL-2-OXOGLUTARATE ALDOLASE 3-RELATED"/>
    <property type="match status" value="1"/>
</dbReference>
<dbReference type="GO" id="GO:0047443">
    <property type="term" value="F:4-hydroxy-4-methyl-2-oxoglutarate aldolase activity"/>
    <property type="evidence" value="ECO:0007669"/>
    <property type="project" value="UniProtKB-EC"/>
</dbReference>
<feature type="binding site" evidence="9">
    <location>
        <position position="104"/>
    </location>
    <ligand>
        <name>Mg(2+)</name>
        <dbReference type="ChEBI" id="CHEBI:18420"/>
    </ligand>
</feature>
<dbReference type="RefSeq" id="WP_075663606.1">
    <property type="nucleotide sequence ID" value="NZ_CP009247.1"/>
</dbReference>
<evidence type="ECO:0000256" key="4">
    <source>
        <dbReference type="ARBA" id="ARBA00011233"/>
    </source>
</evidence>
<keyword evidence="9" id="KW-0460">Magnesium</keyword>
<proteinExistence type="inferred from homology"/>
<evidence type="ECO:0000313" key="12">
    <source>
        <dbReference type="Proteomes" id="UP000185434"/>
    </source>
</evidence>
<feature type="binding site" evidence="9">
    <location>
        <position position="103"/>
    </location>
    <ligand>
        <name>substrate</name>
    </ligand>
</feature>
<dbReference type="OrthoDB" id="943692at2"/>
<dbReference type="Pfam" id="PF03737">
    <property type="entry name" value="RraA-like"/>
    <property type="match status" value="1"/>
</dbReference>
<evidence type="ECO:0000313" key="11">
    <source>
        <dbReference type="EMBL" id="APT88620.1"/>
    </source>
</evidence>
<evidence type="ECO:0000256" key="3">
    <source>
        <dbReference type="ARBA" id="ARBA00008621"/>
    </source>
</evidence>
<dbReference type="EC" id="4.1.1.112" evidence="10"/>
<dbReference type="GO" id="GO:0051252">
    <property type="term" value="P:regulation of RNA metabolic process"/>
    <property type="evidence" value="ECO:0007669"/>
    <property type="project" value="InterPro"/>
</dbReference>
<evidence type="ECO:0000256" key="1">
    <source>
        <dbReference type="ARBA" id="ARBA00001342"/>
    </source>
</evidence>
<dbReference type="Gene3D" id="3.50.30.40">
    <property type="entry name" value="Ribonuclease E inhibitor RraA/RraA-like"/>
    <property type="match status" value="1"/>
</dbReference>
<comment type="catalytic activity">
    <reaction evidence="8 10">
        <text>oxaloacetate + H(+) = pyruvate + CO2</text>
        <dbReference type="Rhea" id="RHEA:15641"/>
        <dbReference type="ChEBI" id="CHEBI:15361"/>
        <dbReference type="ChEBI" id="CHEBI:15378"/>
        <dbReference type="ChEBI" id="CHEBI:16452"/>
        <dbReference type="ChEBI" id="CHEBI:16526"/>
        <dbReference type="EC" id="4.1.1.112"/>
    </reaction>
</comment>
<dbReference type="NCBIfam" id="NF006875">
    <property type="entry name" value="PRK09372.1"/>
    <property type="match status" value="1"/>
</dbReference>
<keyword evidence="12" id="KW-1185">Reference proteome</keyword>
<dbReference type="AlphaFoldDB" id="A0A1L7CRZ9"/>
<organism evidence="11 12">
    <name type="scientific">Corynebacterium frankenforstense DSM 45800</name>
    <dbReference type="NCBI Taxonomy" id="1437875"/>
    <lineage>
        <taxon>Bacteria</taxon>
        <taxon>Bacillati</taxon>
        <taxon>Actinomycetota</taxon>
        <taxon>Actinomycetes</taxon>
        <taxon>Mycobacteriales</taxon>
        <taxon>Corynebacteriaceae</taxon>
        <taxon>Corynebacterium</taxon>
    </lineage>
</organism>
<dbReference type="GO" id="GO:0008428">
    <property type="term" value="F:ribonuclease inhibitor activity"/>
    <property type="evidence" value="ECO:0007669"/>
    <property type="project" value="InterPro"/>
</dbReference>
<comment type="cofactor">
    <cofactor evidence="2 10">
        <name>a divalent metal cation</name>
        <dbReference type="ChEBI" id="CHEBI:60240"/>
    </cofactor>
</comment>
<dbReference type="SUPFAM" id="SSF89562">
    <property type="entry name" value="RraA-like"/>
    <property type="match status" value="1"/>
</dbReference>
<dbReference type="CDD" id="cd16841">
    <property type="entry name" value="RraA_family"/>
    <property type="match status" value="1"/>
</dbReference>